<sequence length="244" mass="26824">MNMAFQARHLLSPLDSLGIFSRMDPLCFSNCSGHGDCLNGSCICEVEFDGPGCQEFNRRYFVAFASFFYFISAVSIGQLMVCTYAEFHRSKVPTVKVLFRVTTQKLMHILVFIAAALRAVYFSSQGSRRDLVSSKILLKGVITLTAGGRSGRVVTPKAGGAAAADLKSRAFTHHLQAPGACTLHLFVSSISSIPHPNPRPLASRHSTSRARAESYRNFSSASRQQRFASCISAHHLRRITSLFK</sequence>
<name>A0A7R8WFD5_9CRUS</name>
<gene>
    <name evidence="1" type="ORF">CTOB1V02_LOCUS7820</name>
</gene>
<dbReference type="PANTHER" id="PTHR20893">
    <property type="entry name" value="LD08641P"/>
    <property type="match status" value="1"/>
</dbReference>
<dbReference type="PANTHER" id="PTHR20893:SF2">
    <property type="entry name" value="LD08641P"/>
    <property type="match status" value="1"/>
</dbReference>
<evidence type="ECO:0000313" key="1">
    <source>
        <dbReference type="EMBL" id="CAD7229955.1"/>
    </source>
</evidence>
<dbReference type="EMBL" id="OB662373">
    <property type="protein sequence ID" value="CAD7229955.1"/>
    <property type="molecule type" value="Genomic_DNA"/>
</dbReference>
<reference evidence="1" key="1">
    <citation type="submission" date="2020-11" db="EMBL/GenBank/DDBJ databases">
        <authorList>
            <person name="Tran Van P."/>
        </authorList>
    </citation>
    <scope>NUCLEOTIDE SEQUENCE</scope>
</reference>
<dbReference type="AlphaFoldDB" id="A0A7R8WFD5"/>
<dbReference type="OrthoDB" id="2154780at2759"/>
<accession>A0A7R8WFD5</accession>
<organism evidence="1">
    <name type="scientific">Cyprideis torosa</name>
    <dbReference type="NCBI Taxonomy" id="163714"/>
    <lineage>
        <taxon>Eukaryota</taxon>
        <taxon>Metazoa</taxon>
        <taxon>Ecdysozoa</taxon>
        <taxon>Arthropoda</taxon>
        <taxon>Crustacea</taxon>
        <taxon>Oligostraca</taxon>
        <taxon>Ostracoda</taxon>
        <taxon>Podocopa</taxon>
        <taxon>Podocopida</taxon>
        <taxon>Cytherocopina</taxon>
        <taxon>Cytheroidea</taxon>
        <taxon>Cytherideidae</taxon>
        <taxon>Cyprideis</taxon>
    </lineage>
</organism>
<proteinExistence type="predicted"/>
<dbReference type="Gene3D" id="2.60.120.260">
    <property type="entry name" value="Galactose-binding domain-like"/>
    <property type="match status" value="1"/>
</dbReference>
<protein>
    <submittedName>
        <fullName evidence="1">Uncharacterized protein</fullName>
    </submittedName>
</protein>